<accession>A0A6J3LYW5</accession>
<sequence>MSDSASAPDNDYVSRPGQSEIPVEKDSDTVESGVNPETEDSDAQLEKDDADAINKENIIDERTRGAAKETYREPGDTEGLPTDD</sequence>
<name>A0A6J3LYW5_9PEZI</name>
<dbReference type="GeneID" id="54357848"/>
<evidence type="ECO:0000313" key="2">
    <source>
        <dbReference type="Proteomes" id="UP000504637"/>
    </source>
</evidence>
<dbReference type="RefSeq" id="XP_033458001.1">
    <property type="nucleotide sequence ID" value="XM_033600048.1"/>
</dbReference>
<evidence type="ECO:0000313" key="3">
    <source>
        <dbReference type="RefSeq" id="XP_033458001.1"/>
    </source>
</evidence>
<dbReference type="Proteomes" id="UP000504637">
    <property type="component" value="Unplaced"/>
</dbReference>
<feature type="compositionally biased region" description="Basic and acidic residues" evidence="1">
    <location>
        <begin position="44"/>
        <end position="75"/>
    </location>
</feature>
<gene>
    <name evidence="3" type="ORF">K489DRAFT_261608</name>
</gene>
<reference evidence="3" key="1">
    <citation type="submission" date="2020-01" db="EMBL/GenBank/DDBJ databases">
        <authorList>
            <consortium name="DOE Joint Genome Institute"/>
            <person name="Haridas S."/>
            <person name="Albert R."/>
            <person name="Binder M."/>
            <person name="Bloem J."/>
            <person name="Labutti K."/>
            <person name="Salamov A."/>
            <person name="Andreopoulos B."/>
            <person name="Baker S.E."/>
            <person name="Barry K."/>
            <person name="Bills G."/>
            <person name="Bluhm B.H."/>
            <person name="Cannon C."/>
            <person name="Castanera R."/>
            <person name="Culley D.E."/>
            <person name="Daum C."/>
            <person name="Ezra D."/>
            <person name="Gonzalez J.B."/>
            <person name="Henrissat B."/>
            <person name="Kuo A."/>
            <person name="Liang C."/>
            <person name="Lipzen A."/>
            <person name="Lutzoni F."/>
            <person name="Magnuson J."/>
            <person name="Mondo S."/>
            <person name="Nolan M."/>
            <person name="Ohm R."/>
            <person name="Pangilinan J."/>
            <person name="Park H.-J."/>
            <person name="Ramirez L."/>
            <person name="Alfaro M."/>
            <person name="Sun H."/>
            <person name="Tritt A."/>
            <person name="Yoshinaga Y."/>
            <person name="Zwiers L.-H."/>
            <person name="Turgeon B.G."/>
            <person name="Goodwin S.B."/>
            <person name="Spatafora J.W."/>
            <person name="Crous P.W."/>
            <person name="Grigoriev I.V."/>
        </authorList>
    </citation>
    <scope>NUCLEOTIDE SEQUENCE</scope>
    <source>
        <strain evidence="3">CBS 342.82</strain>
    </source>
</reference>
<dbReference type="OrthoDB" id="4357148at2759"/>
<evidence type="ECO:0000256" key="1">
    <source>
        <dbReference type="SAM" id="MobiDB-lite"/>
    </source>
</evidence>
<organism evidence="3">
    <name type="scientific">Dissoconium aciculare CBS 342.82</name>
    <dbReference type="NCBI Taxonomy" id="1314786"/>
    <lineage>
        <taxon>Eukaryota</taxon>
        <taxon>Fungi</taxon>
        <taxon>Dikarya</taxon>
        <taxon>Ascomycota</taxon>
        <taxon>Pezizomycotina</taxon>
        <taxon>Dothideomycetes</taxon>
        <taxon>Dothideomycetidae</taxon>
        <taxon>Mycosphaerellales</taxon>
        <taxon>Dissoconiaceae</taxon>
        <taxon>Dissoconium</taxon>
    </lineage>
</organism>
<proteinExistence type="predicted"/>
<reference evidence="3" key="2">
    <citation type="submission" date="2020-04" db="EMBL/GenBank/DDBJ databases">
        <authorList>
            <consortium name="NCBI Genome Project"/>
        </authorList>
    </citation>
    <scope>NUCLEOTIDE SEQUENCE</scope>
    <source>
        <strain evidence="3">CBS 342.82</strain>
    </source>
</reference>
<feature type="region of interest" description="Disordered" evidence="1">
    <location>
        <begin position="1"/>
        <end position="84"/>
    </location>
</feature>
<dbReference type="AlphaFoldDB" id="A0A6J3LYW5"/>
<keyword evidence="2" id="KW-1185">Reference proteome</keyword>
<protein>
    <recommendedName>
        <fullName evidence="4">Histone chaperone domain-containing protein</fullName>
    </recommendedName>
</protein>
<evidence type="ECO:0008006" key="4">
    <source>
        <dbReference type="Google" id="ProtNLM"/>
    </source>
</evidence>
<reference evidence="3" key="3">
    <citation type="submission" date="2025-08" db="UniProtKB">
        <authorList>
            <consortium name="RefSeq"/>
        </authorList>
    </citation>
    <scope>IDENTIFICATION</scope>
    <source>
        <strain evidence="3">CBS 342.82</strain>
    </source>
</reference>